<dbReference type="EMBL" id="GBRH01231519">
    <property type="protein sequence ID" value="JAD66376.1"/>
    <property type="molecule type" value="Transcribed_RNA"/>
</dbReference>
<reference evidence="1" key="1">
    <citation type="submission" date="2014-09" db="EMBL/GenBank/DDBJ databases">
        <authorList>
            <person name="Magalhaes I.L.F."/>
            <person name="Oliveira U."/>
            <person name="Santos F.R."/>
            <person name="Vidigal T.H.D.A."/>
            <person name="Brescovit A.D."/>
            <person name="Santos A.J."/>
        </authorList>
    </citation>
    <scope>NUCLEOTIDE SEQUENCE</scope>
    <source>
        <tissue evidence="1">Shoot tissue taken approximately 20 cm above the soil surface</tissue>
    </source>
</reference>
<proteinExistence type="predicted"/>
<dbReference type="AlphaFoldDB" id="A0A0A9BST6"/>
<evidence type="ECO:0000313" key="1">
    <source>
        <dbReference type="EMBL" id="JAD66376.1"/>
    </source>
</evidence>
<organism evidence="1">
    <name type="scientific">Arundo donax</name>
    <name type="common">Giant reed</name>
    <name type="synonym">Donax arundinaceus</name>
    <dbReference type="NCBI Taxonomy" id="35708"/>
    <lineage>
        <taxon>Eukaryota</taxon>
        <taxon>Viridiplantae</taxon>
        <taxon>Streptophyta</taxon>
        <taxon>Embryophyta</taxon>
        <taxon>Tracheophyta</taxon>
        <taxon>Spermatophyta</taxon>
        <taxon>Magnoliopsida</taxon>
        <taxon>Liliopsida</taxon>
        <taxon>Poales</taxon>
        <taxon>Poaceae</taxon>
        <taxon>PACMAD clade</taxon>
        <taxon>Arundinoideae</taxon>
        <taxon>Arundineae</taxon>
        <taxon>Arundo</taxon>
    </lineage>
</organism>
<accession>A0A0A9BST6</accession>
<name>A0A0A9BST6_ARUDO</name>
<sequence>MAICARTSCWRLSPPSGGELLDSASSELQAQMKDLFLLSRGRWYLEDLRSEGRDV</sequence>
<reference evidence="1" key="2">
    <citation type="journal article" date="2015" name="Data Brief">
        <title>Shoot transcriptome of the giant reed, Arundo donax.</title>
        <authorList>
            <person name="Barrero R.A."/>
            <person name="Guerrero F.D."/>
            <person name="Moolhuijzen P."/>
            <person name="Goolsby J.A."/>
            <person name="Tidwell J."/>
            <person name="Bellgard S.E."/>
            <person name="Bellgard M.I."/>
        </authorList>
    </citation>
    <scope>NUCLEOTIDE SEQUENCE</scope>
    <source>
        <tissue evidence="1">Shoot tissue taken approximately 20 cm above the soil surface</tissue>
    </source>
</reference>
<protein>
    <submittedName>
        <fullName evidence="1">Uncharacterized protein</fullName>
    </submittedName>
</protein>